<dbReference type="Gene3D" id="3.60.15.10">
    <property type="entry name" value="Ribonuclease Z/Hydroxyacylglutathione hydrolase-like"/>
    <property type="match status" value="1"/>
</dbReference>
<sequence length="320" mass="34599">MNRSLALLLCPALALALAAPGHAQDPDVVIKRTDLGRGLHMLEGQGGNIGVSVGADGVILIDDQFAPLTPKIEAAIREVSAEPIRFVLNTHWHYDHTGGNENLGKSGSVIVAHHEVRRRMAAGGLMEAFGREVPPATPDALPVVTFGEDLQLHLNGLRLEAHHVSAAHTDGDAFVWWPEANVLHAGDLYFNGFYPVIDWGSGGHIDGMIAAVDRLLALIDDQTRVIPGHGPLSNKAELRTYRDMLAEVAASMNALVAEGKSLEEVKAAKPTAKFDARWGNGFLKIEPWVEMVYQGIKRRQANASGEKPPHRHDGESSHSH</sequence>
<evidence type="ECO:0000256" key="3">
    <source>
        <dbReference type="SAM" id="SignalP"/>
    </source>
</evidence>
<dbReference type="PANTHER" id="PTHR42951:SF4">
    <property type="entry name" value="ACYL-COENZYME A THIOESTERASE MBLAC2"/>
    <property type="match status" value="1"/>
</dbReference>
<protein>
    <submittedName>
        <fullName evidence="5">MBL fold metallo-hydrolase</fullName>
    </submittedName>
</protein>
<dbReference type="RefSeq" id="WP_248210003.1">
    <property type="nucleotide sequence ID" value="NZ_JALNMH010000010.1"/>
</dbReference>
<dbReference type="CDD" id="cd16282">
    <property type="entry name" value="metallo-hydrolase-like_MBL-fold"/>
    <property type="match status" value="1"/>
</dbReference>
<organism evidence="5 6">
    <name type="scientific">Pseudomarimonas salicorniae</name>
    <dbReference type="NCBI Taxonomy" id="2933270"/>
    <lineage>
        <taxon>Bacteria</taxon>
        <taxon>Pseudomonadati</taxon>
        <taxon>Pseudomonadota</taxon>
        <taxon>Gammaproteobacteria</taxon>
        <taxon>Lysobacterales</taxon>
        <taxon>Lysobacteraceae</taxon>
        <taxon>Pseudomarimonas</taxon>
    </lineage>
</organism>
<dbReference type="Pfam" id="PF00753">
    <property type="entry name" value="Lactamase_B"/>
    <property type="match status" value="1"/>
</dbReference>
<feature type="compositionally biased region" description="Basic and acidic residues" evidence="2">
    <location>
        <begin position="307"/>
        <end position="320"/>
    </location>
</feature>
<evidence type="ECO:0000313" key="6">
    <source>
        <dbReference type="Proteomes" id="UP001431449"/>
    </source>
</evidence>
<keyword evidence="6" id="KW-1185">Reference proteome</keyword>
<feature type="region of interest" description="Disordered" evidence="2">
    <location>
        <begin position="299"/>
        <end position="320"/>
    </location>
</feature>
<feature type="domain" description="Metallo-beta-lactamase" evidence="4">
    <location>
        <begin position="46"/>
        <end position="229"/>
    </location>
</feature>
<evidence type="ECO:0000259" key="4">
    <source>
        <dbReference type="SMART" id="SM00849"/>
    </source>
</evidence>
<dbReference type="PANTHER" id="PTHR42951">
    <property type="entry name" value="METALLO-BETA-LACTAMASE DOMAIN-CONTAINING"/>
    <property type="match status" value="1"/>
</dbReference>
<gene>
    <name evidence="5" type="ORF">M0G41_12770</name>
</gene>
<dbReference type="InterPro" id="IPR050855">
    <property type="entry name" value="NDM-1-like"/>
</dbReference>
<dbReference type="SMART" id="SM00849">
    <property type="entry name" value="Lactamase_B"/>
    <property type="match status" value="1"/>
</dbReference>
<dbReference type="InterPro" id="IPR036866">
    <property type="entry name" value="RibonucZ/Hydroxyglut_hydro"/>
</dbReference>
<dbReference type="InterPro" id="IPR001279">
    <property type="entry name" value="Metallo-B-lactamas"/>
</dbReference>
<feature type="signal peptide" evidence="3">
    <location>
        <begin position="1"/>
        <end position="23"/>
    </location>
</feature>
<proteinExistence type="inferred from homology"/>
<keyword evidence="3" id="KW-0732">Signal</keyword>
<evidence type="ECO:0000256" key="1">
    <source>
        <dbReference type="ARBA" id="ARBA00005250"/>
    </source>
</evidence>
<name>A0ABT0GJZ8_9GAMM</name>
<evidence type="ECO:0000313" key="5">
    <source>
        <dbReference type="EMBL" id="MCK7594539.1"/>
    </source>
</evidence>
<feature type="chain" id="PRO_5046388009" evidence="3">
    <location>
        <begin position="24"/>
        <end position="320"/>
    </location>
</feature>
<comment type="similarity">
    <text evidence="1">Belongs to the metallo-beta-lactamase superfamily. Class-B beta-lactamase family.</text>
</comment>
<comment type="caution">
    <text evidence="5">The sequence shown here is derived from an EMBL/GenBank/DDBJ whole genome shotgun (WGS) entry which is preliminary data.</text>
</comment>
<accession>A0ABT0GJZ8</accession>
<dbReference type="SUPFAM" id="SSF56281">
    <property type="entry name" value="Metallo-hydrolase/oxidoreductase"/>
    <property type="match status" value="1"/>
</dbReference>
<dbReference type="Proteomes" id="UP001431449">
    <property type="component" value="Unassembled WGS sequence"/>
</dbReference>
<dbReference type="EMBL" id="JALNMH010000010">
    <property type="protein sequence ID" value="MCK7594539.1"/>
    <property type="molecule type" value="Genomic_DNA"/>
</dbReference>
<reference evidence="5" key="1">
    <citation type="submission" date="2022-04" db="EMBL/GenBank/DDBJ databases">
        <title>Lysobacter sp. CAU 1642 isolated from sea sand.</title>
        <authorList>
            <person name="Kim W."/>
        </authorList>
    </citation>
    <scope>NUCLEOTIDE SEQUENCE</scope>
    <source>
        <strain evidence="5">CAU 1642</strain>
    </source>
</reference>
<evidence type="ECO:0000256" key="2">
    <source>
        <dbReference type="SAM" id="MobiDB-lite"/>
    </source>
</evidence>